<reference evidence="2" key="2">
    <citation type="submission" date="2020-03" db="EMBL/GenBank/DDBJ databases">
        <title>Flavobacteriaceae bacterium strain TP-CH-4, a member of the family Flavobacteriaceae isolated from a deep-sea seamount.</title>
        <authorList>
            <person name="Zhang D.-C."/>
        </authorList>
    </citation>
    <scope>NUCLEOTIDE SEQUENCE</scope>
    <source>
        <strain evidence="2">TP-CH-4</strain>
    </source>
</reference>
<comment type="caution">
    <text evidence="2">The sequence shown here is derived from an EMBL/GenBank/DDBJ whole genome shotgun (WGS) entry which is preliminary data.</text>
</comment>
<sequence>MKNRLVAAIEEKLDWGSGDTWTNRDFEALSEQIFNTTHKRLSVTTLKRIWGRAEWVANPSIATLDILSEFLGHDNWRSFVKSRENKRTAKKPLQSLLTSYGTYLVLGILCLGLLFGFIWRSASDPVNMKTPYKPREFYFNSRPVADGIPNSVVFEYNASVAEKGAKIEIQQSWDSRKRIQVNQKDSIATCIYYRPGFFKAKLVVDGTIVNEHDVFIPTSDWLAVIERDTLPIYLQREAYIKNDRLAISPRTLETYSINPSISRTVVGFYQVRDFGELYTNEFELSVTLQNDYYKGINVCQGAQITLLYDGGAMIFPLSDKGCTSELSLMAFDQSVDGKKTDLSGFGVDFKKAATLECIAENGQLDILVNNRLAYTFKVPGQAKKIVGIKIHFEGTGSVYHLRLGNKGNTLYETKFGQQ</sequence>
<dbReference type="RefSeq" id="WP_152572514.1">
    <property type="nucleotide sequence ID" value="NZ_VIKU02000001.1"/>
</dbReference>
<reference evidence="2" key="1">
    <citation type="submission" date="2019-07" db="EMBL/GenBank/DDBJ databases">
        <authorList>
            <person name="De-Chao Zhang Q."/>
        </authorList>
    </citation>
    <scope>NUCLEOTIDE SEQUENCE</scope>
    <source>
        <strain evidence="2">TP-CH-4</strain>
    </source>
</reference>
<protein>
    <submittedName>
        <fullName evidence="2">Uncharacterized protein</fullName>
    </submittedName>
</protein>
<keyword evidence="1" id="KW-1133">Transmembrane helix</keyword>
<keyword evidence="1" id="KW-0812">Transmembrane</keyword>
<accession>A0A967AQ91</accession>
<gene>
    <name evidence="2" type="ORF">FK220_001505</name>
</gene>
<dbReference type="AlphaFoldDB" id="A0A967AQ91"/>
<organism evidence="2 3">
    <name type="scientific">Pelagihabitans pacificus</name>
    <dbReference type="NCBI Taxonomy" id="2696054"/>
    <lineage>
        <taxon>Bacteria</taxon>
        <taxon>Pseudomonadati</taxon>
        <taxon>Bacteroidota</taxon>
        <taxon>Flavobacteriia</taxon>
        <taxon>Flavobacteriales</taxon>
        <taxon>Flavobacteriaceae</taxon>
        <taxon>Pelagihabitans</taxon>
    </lineage>
</organism>
<dbReference type="Proteomes" id="UP000707206">
    <property type="component" value="Unassembled WGS sequence"/>
</dbReference>
<feature type="transmembrane region" description="Helical" evidence="1">
    <location>
        <begin position="96"/>
        <end position="119"/>
    </location>
</feature>
<proteinExistence type="predicted"/>
<evidence type="ECO:0000313" key="3">
    <source>
        <dbReference type="Proteomes" id="UP000707206"/>
    </source>
</evidence>
<evidence type="ECO:0000256" key="1">
    <source>
        <dbReference type="SAM" id="Phobius"/>
    </source>
</evidence>
<name>A0A967AQ91_9FLAO</name>
<keyword evidence="3" id="KW-1185">Reference proteome</keyword>
<evidence type="ECO:0000313" key="2">
    <source>
        <dbReference type="EMBL" id="NHF57997.1"/>
    </source>
</evidence>
<keyword evidence="1" id="KW-0472">Membrane</keyword>
<dbReference type="EMBL" id="VIKU02000001">
    <property type="protein sequence ID" value="NHF57997.1"/>
    <property type="molecule type" value="Genomic_DNA"/>
</dbReference>